<evidence type="ECO:0000259" key="3">
    <source>
        <dbReference type="PROSITE" id="PS50977"/>
    </source>
</evidence>
<evidence type="ECO:0000313" key="4">
    <source>
        <dbReference type="EMBL" id="KLV05769.1"/>
    </source>
</evidence>
<dbReference type="InterPro" id="IPR009057">
    <property type="entry name" value="Homeodomain-like_sf"/>
</dbReference>
<dbReference type="Gene3D" id="1.10.357.10">
    <property type="entry name" value="Tetracycline Repressor, domain 2"/>
    <property type="match status" value="1"/>
</dbReference>
<sequence length="198" mass="22036">MNHVSSPARPRRLANLLDTALSLFVAQGIQATSTASIAKAAGVANGTLFHHFATKQALVDQLYLDAKTNLAQALTATPLTGTAADQLQQCWQRSLNWAKLHPRQLCLMQQLSHDPAYSMARHHALMLETMPFLAELLTDAQQQGMLAPVPLPLLLNFCHHHFLSTARLFVDQPELATDPDYQHWAFQLLWQGLRPTET</sequence>
<keyword evidence="5" id="KW-1185">Reference proteome</keyword>
<dbReference type="GO" id="GO:0003677">
    <property type="term" value="F:DNA binding"/>
    <property type="evidence" value="ECO:0007669"/>
    <property type="project" value="UniProtKB-UniRule"/>
</dbReference>
<organism evidence="4 5">
    <name type="scientific">Photobacterium ganghwense</name>
    <dbReference type="NCBI Taxonomy" id="320778"/>
    <lineage>
        <taxon>Bacteria</taxon>
        <taxon>Pseudomonadati</taxon>
        <taxon>Pseudomonadota</taxon>
        <taxon>Gammaproteobacteria</taxon>
        <taxon>Vibrionales</taxon>
        <taxon>Vibrionaceae</taxon>
        <taxon>Photobacterium</taxon>
    </lineage>
</organism>
<comment type="caution">
    <text evidence="4">The sequence shown here is derived from an EMBL/GenBank/DDBJ whole genome shotgun (WGS) entry which is preliminary data.</text>
</comment>
<dbReference type="InterPro" id="IPR050109">
    <property type="entry name" value="HTH-type_TetR-like_transc_reg"/>
</dbReference>
<dbReference type="PANTHER" id="PTHR30055:SF222">
    <property type="entry name" value="REGULATORY PROTEIN"/>
    <property type="match status" value="1"/>
</dbReference>
<dbReference type="EMBL" id="LDOU01000024">
    <property type="protein sequence ID" value="KLV05769.1"/>
    <property type="molecule type" value="Genomic_DNA"/>
</dbReference>
<keyword evidence="1 2" id="KW-0238">DNA-binding</keyword>
<dbReference type="SUPFAM" id="SSF48498">
    <property type="entry name" value="Tetracyclin repressor-like, C-terminal domain"/>
    <property type="match status" value="1"/>
</dbReference>
<dbReference type="PROSITE" id="PS50977">
    <property type="entry name" value="HTH_TETR_2"/>
    <property type="match status" value="1"/>
</dbReference>
<gene>
    <name evidence="4" type="ORF">ABT57_21380</name>
</gene>
<evidence type="ECO:0000256" key="2">
    <source>
        <dbReference type="PROSITE-ProRule" id="PRU00335"/>
    </source>
</evidence>
<dbReference type="PATRIC" id="fig|320778.3.peg.4592"/>
<name>A0A0J1H1S3_9GAMM</name>
<accession>A0A0J1H1S3</accession>
<dbReference type="SUPFAM" id="SSF46689">
    <property type="entry name" value="Homeodomain-like"/>
    <property type="match status" value="1"/>
</dbReference>
<dbReference type="AlphaFoldDB" id="A0A0J1H1S3"/>
<dbReference type="PROSITE" id="PS01081">
    <property type="entry name" value="HTH_TETR_1"/>
    <property type="match status" value="1"/>
</dbReference>
<dbReference type="InterPro" id="IPR023772">
    <property type="entry name" value="DNA-bd_HTH_TetR-type_CS"/>
</dbReference>
<dbReference type="PRINTS" id="PR00455">
    <property type="entry name" value="HTHTETR"/>
</dbReference>
<dbReference type="InterPro" id="IPR036271">
    <property type="entry name" value="Tet_transcr_reg_TetR-rel_C_sf"/>
</dbReference>
<dbReference type="InterPro" id="IPR001647">
    <property type="entry name" value="HTH_TetR"/>
</dbReference>
<dbReference type="Proteomes" id="UP000035909">
    <property type="component" value="Unassembled WGS sequence"/>
</dbReference>
<dbReference type="OrthoDB" id="116240at2"/>
<reference evidence="4 5" key="1">
    <citation type="submission" date="2015-05" db="EMBL/GenBank/DDBJ databases">
        <title>Photobacterium galathea sp. nov.</title>
        <authorList>
            <person name="Machado H."/>
            <person name="Gram L."/>
        </authorList>
    </citation>
    <scope>NUCLEOTIDE SEQUENCE [LARGE SCALE GENOMIC DNA]</scope>
    <source>
        <strain evidence="4 5">DSM 22954</strain>
    </source>
</reference>
<dbReference type="RefSeq" id="WP_047887289.1">
    <property type="nucleotide sequence ID" value="NZ_CP071325.1"/>
</dbReference>
<feature type="domain" description="HTH tetR-type" evidence="3">
    <location>
        <begin position="10"/>
        <end position="70"/>
    </location>
</feature>
<dbReference type="Pfam" id="PF00440">
    <property type="entry name" value="TetR_N"/>
    <property type="match status" value="1"/>
</dbReference>
<feature type="DNA-binding region" description="H-T-H motif" evidence="2">
    <location>
        <begin position="33"/>
        <end position="52"/>
    </location>
</feature>
<proteinExistence type="predicted"/>
<protein>
    <recommendedName>
        <fullName evidence="3">HTH tetR-type domain-containing protein</fullName>
    </recommendedName>
</protein>
<evidence type="ECO:0000256" key="1">
    <source>
        <dbReference type="ARBA" id="ARBA00023125"/>
    </source>
</evidence>
<dbReference type="STRING" id="320778.ABT57_21380"/>
<dbReference type="PANTHER" id="PTHR30055">
    <property type="entry name" value="HTH-TYPE TRANSCRIPTIONAL REGULATOR RUTR"/>
    <property type="match status" value="1"/>
</dbReference>
<evidence type="ECO:0000313" key="5">
    <source>
        <dbReference type="Proteomes" id="UP000035909"/>
    </source>
</evidence>